<reference evidence="1 2" key="1">
    <citation type="submission" date="2024-04" db="EMBL/GenBank/DDBJ databases">
        <title>Draft genome sequence of Sessilibacter corallicola NBRC 116591.</title>
        <authorList>
            <person name="Miyakawa T."/>
            <person name="Kusuya Y."/>
            <person name="Miura T."/>
        </authorList>
    </citation>
    <scope>NUCLEOTIDE SEQUENCE [LARGE SCALE GENOMIC DNA]</scope>
    <source>
        <strain evidence="1 2">KU-00831-HH</strain>
    </source>
</reference>
<evidence type="ECO:0000313" key="2">
    <source>
        <dbReference type="Proteomes" id="UP001465153"/>
    </source>
</evidence>
<keyword evidence="2" id="KW-1185">Reference proteome</keyword>
<gene>
    <name evidence="1" type="ORF">NBRC116591_38640</name>
</gene>
<proteinExistence type="predicted"/>
<protein>
    <submittedName>
        <fullName evidence="1">Uncharacterized protein</fullName>
    </submittedName>
</protein>
<dbReference type="Proteomes" id="UP001465153">
    <property type="component" value="Unassembled WGS sequence"/>
</dbReference>
<name>A0ABQ0AEL3_9GAMM</name>
<dbReference type="InterPro" id="IPR011051">
    <property type="entry name" value="RmlC_Cupin_sf"/>
</dbReference>
<dbReference type="Gene3D" id="2.60.120.10">
    <property type="entry name" value="Jelly Rolls"/>
    <property type="match status" value="1"/>
</dbReference>
<evidence type="ECO:0000313" key="1">
    <source>
        <dbReference type="EMBL" id="GAA6170052.1"/>
    </source>
</evidence>
<organism evidence="1 2">
    <name type="scientific">Sessilibacter corallicola</name>
    <dbReference type="NCBI Taxonomy" id="2904075"/>
    <lineage>
        <taxon>Bacteria</taxon>
        <taxon>Pseudomonadati</taxon>
        <taxon>Pseudomonadota</taxon>
        <taxon>Gammaproteobacteria</taxon>
        <taxon>Cellvibrionales</taxon>
        <taxon>Cellvibrionaceae</taxon>
        <taxon>Sessilibacter</taxon>
    </lineage>
</organism>
<dbReference type="SUPFAM" id="SSF51182">
    <property type="entry name" value="RmlC-like cupins"/>
    <property type="match status" value="1"/>
</dbReference>
<comment type="caution">
    <text evidence="1">The sequence shown here is derived from an EMBL/GenBank/DDBJ whole genome shotgun (WGS) entry which is preliminary data.</text>
</comment>
<dbReference type="RefSeq" id="WP_353304406.1">
    <property type="nucleotide sequence ID" value="NZ_BAABWN010000018.1"/>
</dbReference>
<accession>A0ABQ0AEL3</accession>
<dbReference type="InterPro" id="IPR014710">
    <property type="entry name" value="RmlC-like_jellyroll"/>
</dbReference>
<dbReference type="EMBL" id="BAABWN010000018">
    <property type="protein sequence ID" value="GAA6170052.1"/>
    <property type="molecule type" value="Genomic_DNA"/>
</dbReference>
<sequence length="152" mass="17425">MTQHINDLNIPGFDDSNITWFPFGEFEHFVFTLLDIDEENNIADFLVKFEPNEKIFLHKHMCKTQTLVVSGEHRLYEPNGAVKSVRPVGQYTSSPIDNTCHREGGGSEGAIVLYSVRPTNNQVFEIYYDEQSKIAELTMDDLRDIQRQLASV</sequence>